<dbReference type="EMBL" id="CH474088">
    <property type="protein sequence ID" value="EDL86620.1"/>
    <property type="molecule type" value="Genomic_DNA"/>
</dbReference>
<gene>
    <name evidence="1" type="ORF">rCG_37555</name>
</gene>
<dbReference type="AlphaFoldDB" id="A6KQI1"/>
<evidence type="ECO:0000313" key="2">
    <source>
        <dbReference type="Proteomes" id="UP000234681"/>
    </source>
</evidence>
<reference evidence="1 2" key="1">
    <citation type="submission" date="2005-09" db="EMBL/GenBank/DDBJ databases">
        <authorList>
            <person name="Mural R.J."/>
            <person name="Li P.W."/>
            <person name="Adams M.D."/>
            <person name="Amanatides P.G."/>
            <person name="Baden-Tillson H."/>
            <person name="Barnstead M."/>
            <person name="Chin S.H."/>
            <person name="Dew I."/>
            <person name="Evans C.A."/>
            <person name="Ferriera S."/>
            <person name="Flanigan M."/>
            <person name="Fosler C."/>
            <person name="Glodek A."/>
            <person name="Gu Z."/>
            <person name="Holt R.A."/>
            <person name="Jennings D."/>
            <person name="Kraft C.L."/>
            <person name="Lu F."/>
            <person name="Nguyen T."/>
            <person name="Nusskern D.R."/>
            <person name="Pfannkoch C.M."/>
            <person name="Sitter C."/>
            <person name="Sutton G.G."/>
            <person name="Venter J.C."/>
            <person name="Wang Z."/>
            <person name="Woodage T."/>
            <person name="Zheng X.H."/>
            <person name="Zhong F."/>
        </authorList>
    </citation>
    <scope>NUCLEOTIDE SEQUENCE [LARGE SCALE GENOMIC DNA]</scope>
    <source>
        <strain>BN</strain>
        <strain evidence="2">Sprague-Dawley</strain>
    </source>
</reference>
<dbReference type="Proteomes" id="UP000234681">
    <property type="component" value="Chromosome 7"/>
</dbReference>
<accession>A6KQI1</accession>
<sequence>MAYGLAWNGYVLCPKADVWGGRWTESGCMISFLAEGFPPVLPVCLSLLLGSVWQKAQLVKCTSSGLHVSLGACSFRFQRFAAGS</sequence>
<organism evidence="1 2">
    <name type="scientific">Rattus norvegicus</name>
    <name type="common">Rat</name>
    <dbReference type="NCBI Taxonomy" id="10116"/>
    <lineage>
        <taxon>Eukaryota</taxon>
        <taxon>Metazoa</taxon>
        <taxon>Chordata</taxon>
        <taxon>Craniata</taxon>
        <taxon>Vertebrata</taxon>
        <taxon>Euteleostomi</taxon>
        <taxon>Mammalia</taxon>
        <taxon>Eutheria</taxon>
        <taxon>Euarchontoglires</taxon>
        <taxon>Glires</taxon>
        <taxon>Rodentia</taxon>
        <taxon>Myomorpha</taxon>
        <taxon>Muroidea</taxon>
        <taxon>Muridae</taxon>
        <taxon>Murinae</taxon>
        <taxon>Rattus</taxon>
    </lineage>
</organism>
<name>A6KQI1_RAT</name>
<evidence type="ECO:0000313" key="1">
    <source>
        <dbReference type="EMBL" id="EDL86620.1"/>
    </source>
</evidence>
<proteinExistence type="predicted"/>
<protein>
    <submittedName>
        <fullName evidence="1">RCG37555</fullName>
    </submittedName>
</protein>